<feature type="compositionally biased region" description="Basic and acidic residues" evidence="2">
    <location>
        <begin position="480"/>
        <end position="505"/>
    </location>
</feature>
<organism evidence="3 4">
    <name type="scientific">Bizionia gelidisalsuginis</name>
    <dbReference type="NCBI Taxonomy" id="291188"/>
    <lineage>
        <taxon>Bacteria</taxon>
        <taxon>Pseudomonadati</taxon>
        <taxon>Bacteroidota</taxon>
        <taxon>Flavobacteriia</taxon>
        <taxon>Flavobacteriales</taxon>
        <taxon>Flavobacteriaceae</taxon>
        <taxon>Bizionia</taxon>
    </lineage>
</organism>
<evidence type="ECO:0000256" key="1">
    <source>
        <dbReference type="SAM" id="Coils"/>
    </source>
</evidence>
<feature type="coiled-coil region" evidence="1">
    <location>
        <begin position="668"/>
        <end position="738"/>
    </location>
</feature>
<protein>
    <submittedName>
        <fullName evidence="3">Type IX secretion system membrane protein PorP/SprF</fullName>
    </submittedName>
</protein>
<comment type="caution">
    <text evidence="3">The sequence shown here is derived from an EMBL/GenBank/DDBJ whole genome shotgun (WGS) entry which is preliminary data.</text>
</comment>
<dbReference type="InterPro" id="IPR019861">
    <property type="entry name" value="PorP/SprF_Bacteroidetes"/>
</dbReference>
<keyword evidence="4" id="KW-1185">Reference proteome</keyword>
<dbReference type="Proteomes" id="UP000323621">
    <property type="component" value="Unassembled WGS sequence"/>
</dbReference>
<feature type="compositionally biased region" description="Basic and acidic residues" evidence="2">
    <location>
        <begin position="384"/>
        <end position="409"/>
    </location>
</feature>
<feature type="compositionally biased region" description="Basic and acidic residues" evidence="2">
    <location>
        <begin position="352"/>
        <end position="377"/>
    </location>
</feature>
<evidence type="ECO:0000313" key="3">
    <source>
        <dbReference type="EMBL" id="TYC14145.1"/>
    </source>
</evidence>
<gene>
    <name evidence="3" type="ORF">ES677_06275</name>
</gene>
<name>A0ABY3MBF8_9FLAO</name>
<accession>A0ABY3MBF8</accession>
<evidence type="ECO:0000313" key="4">
    <source>
        <dbReference type="Proteomes" id="UP000323621"/>
    </source>
</evidence>
<feature type="compositionally biased region" description="Basic and acidic residues" evidence="2">
    <location>
        <begin position="429"/>
        <end position="473"/>
    </location>
</feature>
<keyword evidence="1" id="KW-0175">Coiled coil</keyword>
<feature type="region of interest" description="Disordered" evidence="2">
    <location>
        <begin position="317"/>
        <end position="570"/>
    </location>
</feature>
<dbReference type="Pfam" id="PF11751">
    <property type="entry name" value="PorP_SprF"/>
    <property type="match status" value="1"/>
</dbReference>
<reference evidence="3 4" key="1">
    <citation type="submission" date="2019-08" db="EMBL/GenBank/DDBJ databases">
        <title>Genomes of Antarctic Bizionia species.</title>
        <authorList>
            <person name="Bowman J.P."/>
        </authorList>
    </citation>
    <scope>NUCLEOTIDE SEQUENCE [LARGE SCALE GENOMIC DNA]</scope>
    <source>
        <strain evidence="3 4">IC164</strain>
    </source>
</reference>
<evidence type="ECO:0000256" key="2">
    <source>
        <dbReference type="SAM" id="MobiDB-lite"/>
    </source>
</evidence>
<sequence>MKQHLLVLVLCICSIQVYYSQEDNGVVALNIPLRNSLTFNRFTINPTFSFVREQDKYISLSNKREWVEFEDAPLTYLASYSGRFGENMGAGIAVFQQNYGVLTTFGGLLNFAYNARLDRDSNLTFGLNIGAYKSGLNTGKVVTNFDDPSLENVPENFLITVNPGINYGTGFFDFGISLKNIVAYNLESSMLIEENPEQGIQGHIMYTGYLDTRDFFDESKFTGLLKSEFRTEETIISGLLMITVPKGIWAQVGYNTIYGASGGLGLNISPQIAIEYNFEKALGDLTEFGPSHEISLAYRFKSTENYEYSSGDEIAGLISGNNKNRKKKKATKPQIDRKAIAEQKAQEQAAADAKRLAEQKDNDKAAADAKRLAEQKAQEQAAADAKRLAEQKDNDKAAADAKRLAEQKAQEQAAADAKRLAEQQANDKAAADAKRLAEQQAKDKTAADAKRLAEQQAKDKTAADAKRLAEQKAQEQAAADAKRLAEQQAKDKTATDAKRLAEQQAKEQAAAAAKRLAEQQAKDKTAADAKRLAEQQAKDKAAADAKRLAEQQAKEQAADDAKRLAEQQANDKAAADAKLLAEVQDKEDAVLNPTDQVGKAMLTITKETEELKTTQNELLQKFDNIVEIKNQDLQDLKEEYELSLKGIVAKPKPFKSIAEENNTLNAIKSDLEAIIETRNEEIEALKKLYDDNSDNDFVKLEGVNLYYRKAIERLELEQKEAEITKNELNARLKDINIATEFERKRRIKRAAYDNDEQRYLQDRTTLQNLKKTTTVSTTLLTSDDFDFGEIQNKNIQILKDIKNIDDGYYLVLAVHSDTNKRDDFVKKVIKSGSSDVDFFYDLNSSTYYIYINKYDNIQAVNRALESKENKPYNINMSVVKIEN</sequence>
<feature type="compositionally biased region" description="Basic and acidic residues" evidence="2">
    <location>
        <begin position="334"/>
        <end position="345"/>
    </location>
</feature>
<feature type="compositionally biased region" description="Basic and acidic residues" evidence="2">
    <location>
        <begin position="515"/>
        <end position="565"/>
    </location>
</feature>
<dbReference type="RefSeq" id="WP_148380775.1">
    <property type="nucleotide sequence ID" value="NZ_VSKN01000006.1"/>
</dbReference>
<dbReference type="NCBIfam" id="TIGR03519">
    <property type="entry name" value="T9SS_PorP_fam"/>
    <property type="match status" value="1"/>
</dbReference>
<proteinExistence type="predicted"/>
<dbReference type="EMBL" id="VSKN01000006">
    <property type="protein sequence ID" value="TYC14145.1"/>
    <property type="molecule type" value="Genomic_DNA"/>
</dbReference>